<protein>
    <recommendedName>
        <fullName evidence="3">DUF1871 family protein</fullName>
    </recommendedName>
</protein>
<name>A0A7Y0LBY5_9GAMM</name>
<accession>A0A7Y0LBY5</accession>
<evidence type="ECO:0008006" key="3">
    <source>
        <dbReference type="Google" id="ProtNLM"/>
    </source>
</evidence>
<proteinExistence type="predicted"/>
<dbReference type="EMBL" id="JABBXH010000003">
    <property type="protein sequence ID" value="NMP31719.1"/>
    <property type="molecule type" value="Genomic_DNA"/>
</dbReference>
<dbReference type="Proteomes" id="UP000568664">
    <property type="component" value="Unassembled WGS sequence"/>
</dbReference>
<sequence>MNQLSTKQKSFYKEIARILWEEWDPIGVNDGDNQWNDEYDSYVPHTFKLALDNADASKIAKHLSTAIIQNMGLSSNPNHDLRVAQLITETKIKMLGS</sequence>
<reference evidence="1 2" key="1">
    <citation type="submission" date="2020-04" db="EMBL/GenBank/DDBJ databases">
        <title>Thalassotalea sp. M1531, isolated from the surface of marine red alga.</title>
        <authorList>
            <person name="Pang L."/>
            <person name="Lu D.-C."/>
        </authorList>
    </citation>
    <scope>NUCLEOTIDE SEQUENCE [LARGE SCALE GENOMIC DNA]</scope>
    <source>
        <strain evidence="1 2">M1531</strain>
    </source>
</reference>
<keyword evidence="2" id="KW-1185">Reference proteome</keyword>
<dbReference type="AlphaFoldDB" id="A0A7Y0LBY5"/>
<gene>
    <name evidence="1" type="ORF">HII17_09105</name>
</gene>
<evidence type="ECO:0000313" key="1">
    <source>
        <dbReference type="EMBL" id="NMP31719.1"/>
    </source>
</evidence>
<comment type="caution">
    <text evidence="1">The sequence shown here is derived from an EMBL/GenBank/DDBJ whole genome shotgun (WGS) entry which is preliminary data.</text>
</comment>
<dbReference type="RefSeq" id="WP_169075067.1">
    <property type="nucleotide sequence ID" value="NZ_JABBXH010000003.1"/>
</dbReference>
<evidence type="ECO:0000313" key="2">
    <source>
        <dbReference type="Proteomes" id="UP000568664"/>
    </source>
</evidence>
<organism evidence="1 2">
    <name type="scientific">Thalassotalea algicola</name>
    <dbReference type="NCBI Taxonomy" id="2716224"/>
    <lineage>
        <taxon>Bacteria</taxon>
        <taxon>Pseudomonadati</taxon>
        <taxon>Pseudomonadota</taxon>
        <taxon>Gammaproteobacteria</taxon>
        <taxon>Alteromonadales</taxon>
        <taxon>Colwelliaceae</taxon>
        <taxon>Thalassotalea</taxon>
    </lineage>
</organism>